<evidence type="ECO:0000256" key="2">
    <source>
        <dbReference type="SAM" id="SignalP"/>
    </source>
</evidence>
<dbReference type="OrthoDB" id="959491at2"/>
<keyword evidence="1" id="KW-0472">Membrane</keyword>
<feature type="transmembrane region" description="Helical" evidence="1">
    <location>
        <begin position="159"/>
        <end position="177"/>
    </location>
</feature>
<dbReference type="EMBL" id="MORL01000004">
    <property type="protein sequence ID" value="OIN59226.1"/>
    <property type="molecule type" value="Genomic_DNA"/>
</dbReference>
<name>A0A1S2VM00_9BACT</name>
<dbReference type="Proteomes" id="UP000181790">
    <property type="component" value="Unassembled WGS sequence"/>
</dbReference>
<evidence type="ECO:0000256" key="1">
    <source>
        <dbReference type="SAM" id="Phobius"/>
    </source>
</evidence>
<protein>
    <recommendedName>
        <fullName evidence="5">DUF4349 domain-containing protein</fullName>
    </recommendedName>
</protein>
<proteinExistence type="predicted"/>
<reference evidence="3 4" key="1">
    <citation type="submission" date="2016-10" db="EMBL/GenBank/DDBJ databases">
        <title>Arsenicibacter rosenii gen. nov., sp. nov., an efficient arsenic-methylating bacterium isolated from an arsenic-contaminated paddy soil.</title>
        <authorList>
            <person name="Huang K."/>
        </authorList>
    </citation>
    <scope>NUCLEOTIDE SEQUENCE [LARGE SCALE GENOMIC DNA]</scope>
    <source>
        <strain evidence="3 4">SM-1</strain>
    </source>
</reference>
<gene>
    <name evidence="3" type="ORF">BLX24_09550</name>
</gene>
<evidence type="ECO:0000313" key="4">
    <source>
        <dbReference type="Proteomes" id="UP000181790"/>
    </source>
</evidence>
<evidence type="ECO:0008006" key="5">
    <source>
        <dbReference type="Google" id="ProtNLM"/>
    </source>
</evidence>
<comment type="caution">
    <text evidence="3">The sequence shown here is derived from an EMBL/GenBank/DDBJ whole genome shotgun (WGS) entry which is preliminary data.</text>
</comment>
<sequence length="205" mass="22024">MYKTTRNGLLFLASGVMLTACSQPYATLQRTQAERFYSETKTASAEETKVKEFVLATPVEIPATAEVSVAAQAEVTKQVVNQVEAYAANHKELASNKKLEKRMVRVKQLLNEATTAKSLNTLQTTKKMTLMERMMTRKIDKQIKKHMASDQAQQSNKRAVLIGGIAAVAGLVLLLLGAGGVLGVIGIVGLVGGIVLLILGLLGVI</sequence>
<keyword evidence="2" id="KW-0732">Signal</keyword>
<organism evidence="3 4">
    <name type="scientific">Arsenicibacter rosenii</name>
    <dbReference type="NCBI Taxonomy" id="1750698"/>
    <lineage>
        <taxon>Bacteria</taxon>
        <taxon>Pseudomonadati</taxon>
        <taxon>Bacteroidota</taxon>
        <taxon>Cytophagia</taxon>
        <taxon>Cytophagales</taxon>
        <taxon>Spirosomataceae</taxon>
        <taxon>Arsenicibacter</taxon>
    </lineage>
</organism>
<accession>A0A1S2VM00</accession>
<dbReference type="PROSITE" id="PS51257">
    <property type="entry name" value="PROKAR_LIPOPROTEIN"/>
    <property type="match status" value="1"/>
</dbReference>
<feature type="transmembrane region" description="Helical" evidence="1">
    <location>
        <begin position="184"/>
        <end position="204"/>
    </location>
</feature>
<dbReference type="AlphaFoldDB" id="A0A1S2VM00"/>
<keyword evidence="1" id="KW-0812">Transmembrane</keyword>
<evidence type="ECO:0000313" key="3">
    <source>
        <dbReference type="EMBL" id="OIN59226.1"/>
    </source>
</evidence>
<dbReference type="RefSeq" id="WP_071502910.1">
    <property type="nucleotide sequence ID" value="NZ_MORL01000004.1"/>
</dbReference>
<keyword evidence="4" id="KW-1185">Reference proteome</keyword>
<feature type="chain" id="PRO_5010208018" description="DUF4349 domain-containing protein" evidence="2">
    <location>
        <begin position="23"/>
        <end position="205"/>
    </location>
</feature>
<keyword evidence="1" id="KW-1133">Transmembrane helix</keyword>
<feature type="signal peptide" evidence="2">
    <location>
        <begin position="1"/>
        <end position="22"/>
    </location>
</feature>